<name>A0A4P8HK20_9BURK</name>
<comment type="similarity">
    <text evidence="2">Belongs to the MipA/OmpV family.</text>
</comment>
<dbReference type="PANTHER" id="PTHR38776">
    <property type="entry name" value="MLTA-INTERACTING PROTEIN-RELATED"/>
    <property type="match status" value="1"/>
</dbReference>
<dbReference type="OrthoDB" id="8562138at2"/>
<dbReference type="Pfam" id="PF06629">
    <property type="entry name" value="MipA"/>
    <property type="match status" value="1"/>
</dbReference>
<proteinExistence type="inferred from homology"/>
<comment type="subcellular location">
    <subcellularLocation>
        <location evidence="1">Cell outer membrane</location>
    </subcellularLocation>
</comment>
<evidence type="ECO:0000256" key="1">
    <source>
        <dbReference type="ARBA" id="ARBA00004442"/>
    </source>
</evidence>
<dbReference type="Proteomes" id="UP000298763">
    <property type="component" value="Chromosome"/>
</dbReference>
<feature type="signal peptide" evidence="6">
    <location>
        <begin position="1"/>
        <end position="31"/>
    </location>
</feature>
<dbReference type="EMBL" id="JACHXS010000001">
    <property type="protein sequence ID" value="MBB3219907.1"/>
    <property type="molecule type" value="Genomic_DNA"/>
</dbReference>
<dbReference type="AlphaFoldDB" id="A0A4P8HK20"/>
<evidence type="ECO:0000256" key="3">
    <source>
        <dbReference type="ARBA" id="ARBA00022729"/>
    </source>
</evidence>
<evidence type="ECO:0000313" key="9">
    <source>
        <dbReference type="Proteomes" id="UP000298763"/>
    </source>
</evidence>
<evidence type="ECO:0000256" key="2">
    <source>
        <dbReference type="ARBA" id="ARBA00005722"/>
    </source>
</evidence>
<reference evidence="7 10" key="2">
    <citation type="submission" date="2020-08" db="EMBL/GenBank/DDBJ databases">
        <title>Genomic Encyclopedia of Type Strains, Phase III (KMG-III): the genomes of soil and plant-associated and newly described type strains.</title>
        <authorList>
            <person name="Whitman W."/>
        </authorList>
    </citation>
    <scope>NUCLEOTIDE SEQUENCE [LARGE SCALE GENOMIC DNA]</scope>
    <source>
        <strain evidence="7 10">CECT 7753</strain>
    </source>
</reference>
<keyword evidence="5" id="KW-0998">Cell outer membrane</keyword>
<keyword evidence="3 6" id="KW-0732">Signal</keyword>
<keyword evidence="9" id="KW-1185">Reference proteome</keyword>
<sequence length="268" mass="29054">MTHATTTYRTFFIRTLLAAALSLAVHHGAQAQVLAPELAAKEAAPADSHWGLGIGAGFGKAAYREFDDDPDVLPLLMYENRYISFFGTTLDAKLPSAGPFTFRLRAKYSGDGYEAKDSPYLAGMAERKGGVWLGGAVTWRGGILNASAEALASTGDAEGKRFKLELNRTFKSGALSVTPRIAANWHDKKYVDYYYGVRAEEVRASRARYVGKSATNGEIGIRLGYAVTPRHNLFVDFSATSLGGAIKDSPLVEKSSESSVKLGYLYNF</sequence>
<accession>A0A4P8HK20</accession>
<evidence type="ECO:0000313" key="7">
    <source>
        <dbReference type="EMBL" id="MBB3219907.1"/>
    </source>
</evidence>
<reference evidence="8 9" key="1">
    <citation type="submission" date="2019-05" db="EMBL/GenBank/DDBJ databases">
        <title>Draft Genome Sequences of Six Type Strains of the Genus Massilia.</title>
        <authorList>
            <person name="Miess H."/>
            <person name="Frediansyhah A."/>
            <person name="Gross H."/>
        </authorList>
    </citation>
    <scope>NUCLEOTIDE SEQUENCE [LARGE SCALE GENOMIC DNA]</scope>
    <source>
        <strain evidence="8 9">DSMZ 26121</strain>
    </source>
</reference>
<organism evidence="7 10">
    <name type="scientific">Pseudoduganella umbonata</name>
    <dbReference type="NCBI Taxonomy" id="864828"/>
    <lineage>
        <taxon>Bacteria</taxon>
        <taxon>Pseudomonadati</taxon>
        <taxon>Pseudomonadota</taxon>
        <taxon>Betaproteobacteria</taxon>
        <taxon>Burkholderiales</taxon>
        <taxon>Oxalobacteraceae</taxon>
        <taxon>Telluria group</taxon>
        <taxon>Pseudoduganella</taxon>
    </lineage>
</organism>
<evidence type="ECO:0000256" key="5">
    <source>
        <dbReference type="ARBA" id="ARBA00023237"/>
    </source>
</evidence>
<evidence type="ECO:0000256" key="4">
    <source>
        <dbReference type="ARBA" id="ARBA00023136"/>
    </source>
</evidence>
<dbReference type="RefSeq" id="WP_137312813.1">
    <property type="nucleotide sequence ID" value="NZ_CP040017.1"/>
</dbReference>
<evidence type="ECO:0000256" key="6">
    <source>
        <dbReference type="SAM" id="SignalP"/>
    </source>
</evidence>
<dbReference type="InterPro" id="IPR010583">
    <property type="entry name" value="MipA"/>
</dbReference>
<gene>
    <name evidence="8" type="ORF">FCL38_05460</name>
    <name evidence="7" type="ORF">FHS02_000694</name>
</gene>
<dbReference type="PANTHER" id="PTHR38776:SF1">
    <property type="entry name" value="MLTA-INTERACTING PROTEIN-RELATED"/>
    <property type="match status" value="1"/>
</dbReference>
<dbReference type="Proteomes" id="UP000584325">
    <property type="component" value="Unassembled WGS sequence"/>
</dbReference>
<feature type="chain" id="PRO_5044607155" evidence="6">
    <location>
        <begin position="32"/>
        <end position="268"/>
    </location>
</feature>
<dbReference type="GO" id="GO:0009279">
    <property type="term" value="C:cell outer membrane"/>
    <property type="evidence" value="ECO:0007669"/>
    <property type="project" value="UniProtKB-SubCell"/>
</dbReference>
<keyword evidence="4" id="KW-0472">Membrane</keyword>
<dbReference type="EMBL" id="CP040017">
    <property type="protein sequence ID" value="QCP09927.1"/>
    <property type="molecule type" value="Genomic_DNA"/>
</dbReference>
<evidence type="ECO:0000313" key="8">
    <source>
        <dbReference type="EMBL" id="QCP09927.1"/>
    </source>
</evidence>
<evidence type="ECO:0000313" key="10">
    <source>
        <dbReference type="Proteomes" id="UP000584325"/>
    </source>
</evidence>
<protein>
    <submittedName>
        <fullName evidence="8">MipA/OmpV family protein</fullName>
    </submittedName>
    <submittedName>
        <fullName evidence="7">Outer membrane protein</fullName>
    </submittedName>
</protein>